<keyword evidence="1" id="KW-0732">Signal</keyword>
<protein>
    <recommendedName>
        <fullName evidence="4">Ricin B lectin domain-containing protein</fullName>
    </recommendedName>
</protein>
<proteinExistence type="predicted"/>
<dbReference type="SUPFAM" id="SSF50370">
    <property type="entry name" value="Ricin B-like lectins"/>
    <property type="match status" value="1"/>
</dbReference>
<dbReference type="EMBL" id="MU004187">
    <property type="protein sequence ID" value="KAF2496948.1"/>
    <property type="molecule type" value="Genomic_DNA"/>
</dbReference>
<sequence>MSFSSLLLLFFSYTLAVVCQDSAPLTVDTSYYYRIMNDLTGPSKALDILPDGSGGLNVADLGPSSGQFWRLAPLANGPKYALSTLYLGGAFSLDVINDNGSASAHVHLDTTRRDSGQYWTLTPSANGSFTLSNDFTGLDRPLGVSISAPTPVLGGNNYSGQHWRLSKISNVTSNDDIPALTPVVKSHLTEQENIGDPIPSTWKVVMIFIDFDDCHAQSNDNQTAIGQQLTLNGALTELFSNQSYSNLNLSVDIRSDLAWHTIPGAWRQDWGSDIRGYNAAALSNFTINEVDFSAYDVVMIVPPQNCGADRSYENGNVTVGAQNVSSVITLADDAYSDPYTLAHELGHTLGLPDLYPYATSDRHLWKAGPWGLMSDDWQSRGFLGWHRHRLGWLATERKTFAKAPARSGITKRMLLSPLDGHYGTSLLAMDIGSTSKVLVAEVVQPMNGTNATEWDQGVMVYTVDSTVWSGSEPLQLVHNPAGVPSNRGAAWQTPWQVGSAMTYVAEYMNVTLKVEQQIKDSYFVEVSYDVAAGFKGPTVFAVPVEFIEDPNRDSGAHH</sequence>
<dbReference type="Proteomes" id="UP000799750">
    <property type="component" value="Unassembled WGS sequence"/>
</dbReference>
<accession>A0A6A6QWY0</accession>
<dbReference type="AlphaFoldDB" id="A0A6A6QWY0"/>
<evidence type="ECO:0008006" key="4">
    <source>
        <dbReference type="Google" id="ProtNLM"/>
    </source>
</evidence>
<dbReference type="SUPFAM" id="SSF55486">
    <property type="entry name" value="Metalloproteases ('zincins'), catalytic domain"/>
    <property type="match status" value="2"/>
</dbReference>
<name>A0A6A6QWY0_9PEZI</name>
<reference evidence="2" key="1">
    <citation type="journal article" date="2020" name="Stud. Mycol.">
        <title>101 Dothideomycetes genomes: a test case for predicting lifestyles and emergence of pathogens.</title>
        <authorList>
            <person name="Haridas S."/>
            <person name="Albert R."/>
            <person name="Binder M."/>
            <person name="Bloem J."/>
            <person name="Labutti K."/>
            <person name="Salamov A."/>
            <person name="Andreopoulos B."/>
            <person name="Baker S."/>
            <person name="Barry K."/>
            <person name="Bills G."/>
            <person name="Bluhm B."/>
            <person name="Cannon C."/>
            <person name="Castanera R."/>
            <person name="Culley D."/>
            <person name="Daum C."/>
            <person name="Ezra D."/>
            <person name="Gonzalez J."/>
            <person name="Henrissat B."/>
            <person name="Kuo A."/>
            <person name="Liang C."/>
            <person name="Lipzen A."/>
            <person name="Lutzoni F."/>
            <person name="Magnuson J."/>
            <person name="Mondo S."/>
            <person name="Nolan M."/>
            <person name="Ohm R."/>
            <person name="Pangilinan J."/>
            <person name="Park H.-J."/>
            <person name="Ramirez L."/>
            <person name="Alfaro M."/>
            <person name="Sun H."/>
            <person name="Tritt A."/>
            <person name="Yoshinaga Y."/>
            <person name="Zwiers L.-H."/>
            <person name="Turgeon B."/>
            <person name="Goodwin S."/>
            <person name="Spatafora J."/>
            <person name="Crous P."/>
            <person name="Grigoriev I."/>
        </authorList>
    </citation>
    <scope>NUCLEOTIDE SEQUENCE</scope>
    <source>
        <strain evidence="2">CBS 269.34</strain>
    </source>
</reference>
<dbReference type="Gene3D" id="2.80.10.50">
    <property type="match status" value="1"/>
</dbReference>
<organism evidence="2 3">
    <name type="scientific">Lophium mytilinum</name>
    <dbReference type="NCBI Taxonomy" id="390894"/>
    <lineage>
        <taxon>Eukaryota</taxon>
        <taxon>Fungi</taxon>
        <taxon>Dikarya</taxon>
        <taxon>Ascomycota</taxon>
        <taxon>Pezizomycotina</taxon>
        <taxon>Dothideomycetes</taxon>
        <taxon>Pleosporomycetidae</taxon>
        <taxon>Mytilinidiales</taxon>
        <taxon>Mytilinidiaceae</taxon>
        <taxon>Lophium</taxon>
    </lineage>
</organism>
<dbReference type="PANTHER" id="PTHR41775">
    <property type="entry name" value="SECRETED PROTEIN-RELATED"/>
    <property type="match status" value="1"/>
</dbReference>
<dbReference type="GO" id="GO:0008237">
    <property type="term" value="F:metallopeptidase activity"/>
    <property type="evidence" value="ECO:0007669"/>
    <property type="project" value="InterPro"/>
</dbReference>
<gene>
    <name evidence="2" type="ORF">BU16DRAFT_344572</name>
</gene>
<feature type="signal peptide" evidence="1">
    <location>
        <begin position="1"/>
        <end position="16"/>
    </location>
</feature>
<feature type="chain" id="PRO_5025526898" description="Ricin B lectin domain-containing protein" evidence="1">
    <location>
        <begin position="17"/>
        <end position="558"/>
    </location>
</feature>
<dbReference type="CDD" id="cd00161">
    <property type="entry name" value="beta-trefoil_Ricin-like"/>
    <property type="match status" value="1"/>
</dbReference>
<evidence type="ECO:0000313" key="2">
    <source>
        <dbReference type="EMBL" id="KAF2496948.1"/>
    </source>
</evidence>
<evidence type="ECO:0000256" key="1">
    <source>
        <dbReference type="SAM" id="SignalP"/>
    </source>
</evidence>
<dbReference type="OrthoDB" id="3941110at2759"/>
<dbReference type="Gene3D" id="3.40.390.10">
    <property type="entry name" value="Collagenase (Catalytic Domain)"/>
    <property type="match status" value="1"/>
</dbReference>
<dbReference type="PANTHER" id="PTHR41775:SF1">
    <property type="entry name" value="PEPTIDASE M6-LIKE DOMAIN-CONTAINING PROTEIN"/>
    <property type="match status" value="1"/>
</dbReference>
<evidence type="ECO:0000313" key="3">
    <source>
        <dbReference type="Proteomes" id="UP000799750"/>
    </source>
</evidence>
<dbReference type="InterPro" id="IPR035992">
    <property type="entry name" value="Ricin_B-like_lectins"/>
</dbReference>
<keyword evidence="3" id="KW-1185">Reference proteome</keyword>
<dbReference type="InterPro" id="IPR024079">
    <property type="entry name" value="MetalloPept_cat_dom_sf"/>
</dbReference>